<accession>A0ABX6F439</accession>
<evidence type="ECO:0000313" key="8">
    <source>
        <dbReference type="EMBL" id="QGN18157.1"/>
    </source>
</evidence>
<name>A0ABX6F439_KLUMA</name>
<dbReference type="CDD" id="cd21615">
    <property type="entry name" value="RRM_SNP1_like"/>
    <property type="match status" value="1"/>
</dbReference>
<keyword evidence="3" id="KW-0539">Nucleus</keyword>
<dbReference type="EMBL" id="CP015061">
    <property type="protein sequence ID" value="QGN18157.1"/>
    <property type="molecule type" value="Genomic_DNA"/>
</dbReference>
<evidence type="ECO:0000256" key="3">
    <source>
        <dbReference type="ARBA" id="ARBA00023242"/>
    </source>
</evidence>
<evidence type="ECO:0000313" key="9">
    <source>
        <dbReference type="Proteomes" id="UP000422736"/>
    </source>
</evidence>
<feature type="domain" description="RRM" evidence="7">
    <location>
        <begin position="115"/>
        <end position="195"/>
    </location>
</feature>
<protein>
    <submittedName>
        <fullName evidence="8">U1 small nuclear ribonucleoprotein 70 kDa-like protein</fullName>
    </submittedName>
</protein>
<dbReference type="InterPro" id="IPR051183">
    <property type="entry name" value="U1_U11-U12_snRNP_70-35kDa"/>
</dbReference>
<evidence type="ECO:0000256" key="1">
    <source>
        <dbReference type="ARBA" id="ARBA00004123"/>
    </source>
</evidence>
<evidence type="ECO:0000256" key="2">
    <source>
        <dbReference type="ARBA" id="ARBA00022884"/>
    </source>
</evidence>
<evidence type="ECO:0000256" key="5">
    <source>
        <dbReference type="PROSITE-ProRule" id="PRU00176"/>
    </source>
</evidence>
<dbReference type="Gene3D" id="3.30.70.330">
    <property type="match status" value="1"/>
</dbReference>
<feature type="region of interest" description="Disordered" evidence="6">
    <location>
        <begin position="224"/>
        <end position="303"/>
    </location>
</feature>
<gene>
    <name evidence="8" type="primary">SNP1</name>
    <name evidence="8" type="ORF">FIM1_4480</name>
</gene>
<organism evidence="8 9">
    <name type="scientific">Kluyveromyces marxianus</name>
    <name type="common">Yeast</name>
    <name type="synonym">Candida kefyr</name>
    <dbReference type="NCBI Taxonomy" id="4911"/>
    <lineage>
        <taxon>Eukaryota</taxon>
        <taxon>Fungi</taxon>
        <taxon>Dikarya</taxon>
        <taxon>Ascomycota</taxon>
        <taxon>Saccharomycotina</taxon>
        <taxon>Saccharomycetes</taxon>
        <taxon>Saccharomycetales</taxon>
        <taxon>Saccharomycetaceae</taxon>
        <taxon>Kluyveromyces</taxon>
    </lineage>
</organism>
<dbReference type="InterPro" id="IPR012677">
    <property type="entry name" value="Nucleotide-bd_a/b_plait_sf"/>
</dbReference>
<keyword evidence="9" id="KW-1185">Reference proteome</keyword>
<evidence type="ECO:0000259" key="7">
    <source>
        <dbReference type="PROSITE" id="PS50102"/>
    </source>
</evidence>
<proteinExistence type="predicted"/>
<dbReference type="Proteomes" id="UP000422736">
    <property type="component" value="Chromosome 7"/>
</dbReference>
<dbReference type="Pfam" id="PF12220">
    <property type="entry name" value="U1snRNP70_N"/>
    <property type="match status" value="1"/>
</dbReference>
<keyword evidence="2 5" id="KW-0694">RNA-binding</keyword>
<keyword evidence="4" id="KW-0687">Ribonucleoprotein</keyword>
<comment type="subcellular location">
    <subcellularLocation>
        <location evidence="1">Nucleus</location>
    </subcellularLocation>
</comment>
<feature type="compositionally biased region" description="Polar residues" evidence="6">
    <location>
        <begin position="292"/>
        <end position="303"/>
    </location>
</feature>
<dbReference type="InterPro" id="IPR000504">
    <property type="entry name" value="RRM_dom"/>
</dbReference>
<dbReference type="SUPFAM" id="SSF54928">
    <property type="entry name" value="RNA-binding domain, RBD"/>
    <property type="match status" value="1"/>
</dbReference>
<dbReference type="PROSITE" id="PS50102">
    <property type="entry name" value="RRM"/>
    <property type="match status" value="1"/>
</dbReference>
<dbReference type="PANTHER" id="PTHR13952:SF5">
    <property type="entry name" value="U1 SMALL NUCLEAR RIBONUCLEOPROTEIN 70 KDA"/>
    <property type="match status" value="1"/>
</dbReference>
<evidence type="ECO:0000256" key="6">
    <source>
        <dbReference type="SAM" id="MobiDB-lite"/>
    </source>
</evidence>
<dbReference type="SMART" id="SM00360">
    <property type="entry name" value="RRM"/>
    <property type="match status" value="1"/>
</dbReference>
<sequence>MKQQTKQYNRHDGFHTLTKLPPTVTKLFTQGPPLKPSKLKLKKAEERKYILTGVAELLPEVSNYEKLDCKISENKYLDVYEDAINESQREQEALRAKLQDWHPESDPNISSDPYRTLFVGRLDYSVDEVALQKSFVKYGEIESCRVVRDKEGKSRGYGFVQFVNYEDSKQCFRDLGVRRGIEIMGRTSIVDIERGRTVKYFKPRRLGGGLGGRGYQKKQLMNKLSTPASSGAPLGMTRRVPRRHDTYEGRGSLPPQSRYPASGAPLTTPPVPPYQKPASSSYRSRRDRSRHQPSNSSDDALMY</sequence>
<dbReference type="PANTHER" id="PTHR13952">
    <property type="entry name" value="U1 SMALL NUCLEAR RIBONUCLEOPROTEIN 70 KD"/>
    <property type="match status" value="1"/>
</dbReference>
<dbReference type="InterPro" id="IPR035979">
    <property type="entry name" value="RBD_domain_sf"/>
</dbReference>
<reference evidence="8 9" key="1">
    <citation type="submission" date="2016-03" db="EMBL/GenBank/DDBJ databases">
        <title>How can Kluyveromyces marxianus grow so fast - potential evolutionary course in Saccharomyces Complex revealed by comparative genomics.</title>
        <authorList>
            <person name="Mo W."/>
            <person name="Lu W."/>
            <person name="Yang X."/>
            <person name="Qi J."/>
            <person name="Lv H."/>
        </authorList>
    </citation>
    <scope>NUCLEOTIDE SEQUENCE [LARGE SCALE GENOMIC DNA]</scope>
    <source>
        <strain evidence="8 9">FIM1</strain>
    </source>
</reference>
<dbReference type="InterPro" id="IPR022023">
    <property type="entry name" value="U1snRNP70_N"/>
</dbReference>
<dbReference type="Pfam" id="PF00076">
    <property type="entry name" value="RRM_1"/>
    <property type="match status" value="1"/>
</dbReference>
<evidence type="ECO:0000256" key="4">
    <source>
        <dbReference type="ARBA" id="ARBA00023274"/>
    </source>
</evidence>